<reference evidence="2 3" key="1">
    <citation type="journal article" date="2019" name="Microbiol. Resour. Announc.">
        <title>Complete Genome Sequence of Halomonas sulfidaeris Strain Esulfide1 Isolated from a Metal Sulfide Rock at a Depth of 2,200 Meters, Obtained Using Nanopore Sequencing.</title>
        <authorList>
            <person name="Saito M."/>
            <person name="Nishigata A."/>
            <person name="Galipon J."/>
            <person name="Arakawa K."/>
        </authorList>
    </citation>
    <scope>NUCLEOTIDE SEQUENCE [LARGE SCALE GENOMIC DNA]</scope>
    <source>
        <strain evidence="2 3">ATCC BAA-803</strain>
    </source>
</reference>
<protein>
    <recommendedName>
        <fullName evidence="4">EamA domain-containing protein</fullName>
    </recommendedName>
</protein>
<feature type="transmembrane region" description="Helical" evidence="1">
    <location>
        <begin position="70"/>
        <end position="86"/>
    </location>
</feature>
<evidence type="ECO:0000313" key="2">
    <source>
        <dbReference type="EMBL" id="BBI65389.1"/>
    </source>
</evidence>
<evidence type="ECO:0000313" key="3">
    <source>
        <dbReference type="Proteomes" id="UP000320231"/>
    </source>
</evidence>
<keyword evidence="1" id="KW-0812">Transmembrane</keyword>
<gene>
    <name evidence="2" type="ORF">HSBAA_66950</name>
</gene>
<feature type="transmembrane region" description="Helical" evidence="1">
    <location>
        <begin position="212"/>
        <end position="230"/>
    </location>
</feature>
<sequence>MVAIYRRLFGERYFWPTRLLSSFMLGVQLWLFMWAPGNGYGLAVSLGYFMMPIAMVIVGRIAFQDRMSRFQQIACLLAVLGILNQLAISQTLAWPTLVVCVGYPVYFWLRRKTDTNNIGALWFDMLLSLPVSGYFILQGGYVIGELTASLHIVWLVAGMGLLSALALGFQALSAPLLNLSLFGLLVYVEPVLLLAVSLLLGDVISPAEWPTYIAIWLAVVVLLLEGLRSLKDSGPSVQVR</sequence>
<keyword evidence="1" id="KW-0472">Membrane</keyword>
<dbReference type="AlphaFoldDB" id="A0A455UM86"/>
<feature type="transmembrane region" description="Helical" evidence="1">
    <location>
        <begin position="40"/>
        <end position="63"/>
    </location>
</feature>
<proteinExistence type="predicted"/>
<evidence type="ECO:0000256" key="1">
    <source>
        <dbReference type="SAM" id="Phobius"/>
    </source>
</evidence>
<dbReference type="Proteomes" id="UP000320231">
    <property type="component" value="Chromosome"/>
</dbReference>
<dbReference type="KEGG" id="hsr:HSBAA_66950"/>
<feature type="transmembrane region" description="Helical" evidence="1">
    <location>
        <begin position="92"/>
        <end position="109"/>
    </location>
</feature>
<name>A0A455UM86_9GAMM</name>
<organism evidence="2 3">
    <name type="scientific">Vreelandella sulfidaeris</name>
    <dbReference type="NCBI Taxonomy" id="115553"/>
    <lineage>
        <taxon>Bacteria</taxon>
        <taxon>Pseudomonadati</taxon>
        <taxon>Pseudomonadota</taxon>
        <taxon>Gammaproteobacteria</taxon>
        <taxon>Oceanospirillales</taxon>
        <taxon>Halomonadaceae</taxon>
        <taxon>Vreelandella</taxon>
    </lineage>
</organism>
<dbReference type="InterPro" id="IPR037185">
    <property type="entry name" value="EmrE-like"/>
</dbReference>
<feature type="transmembrane region" description="Helical" evidence="1">
    <location>
        <begin position="121"/>
        <end position="143"/>
    </location>
</feature>
<accession>A0A455UM86</accession>
<evidence type="ECO:0008006" key="4">
    <source>
        <dbReference type="Google" id="ProtNLM"/>
    </source>
</evidence>
<feature type="transmembrane region" description="Helical" evidence="1">
    <location>
        <begin position="12"/>
        <end position="34"/>
    </location>
</feature>
<feature type="transmembrane region" description="Helical" evidence="1">
    <location>
        <begin position="176"/>
        <end position="200"/>
    </location>
</feature>
<feature type="transmembrane region" description="Helical" evidence="1">
    <location>
        <begin position="149"/>
        <end position="169"/>
    </location>
</feature>
<dbReference type="SUPFAM" id="SSF103481">
    <property type="entry name" value="Multidrug resistance efflux transporter EmrE"/>
    <property type="match status" value="1"/>
</dbReference>
<dbReference type="EMBL" id="AP019514">
    <property type="protein sequence ID" value="BBI65389.1"/>
    <property type="molecule type" value="Genomic_DNA"/>
</dbReference>
<keyword evidence="1" id="KW-1133">Transmembrane helix</keyword>